<evidence type="ECO:0000313" key="4">
    <source>
        <dbReference type="EMBL" id="MFC5862775.1"/>
    </source>
</evidence>
<dbReference type="EMBL" id="JBHSPH010000002">
    <property type="protein sequence ID" value="MFC5862775.1"/>
    <property type="molecule type" value="Genomic_DNA"/>
</dbReference>
<protein>
    <recommendedName>
        <fullName evidence="6">DUF4178 domain-containing protein</fullName>
    </recommendedName>
</protein>
<gene>
    <name evidence="4" type="ORF">ACFPT7_10775</name>
</gene>
<proteinExistence type="predicted"/>
<feature type="signal peptide" evidence="3">
    <location>
        <begin position="1"/>
        <end position="22"/>
    </location>
</feature>
<evidence type="ECO:0008006" key="6">
    <source>
        <dbReference type="Google" id="ProtNLM"/>
    </source>
</evidence>
<feature type="transmembrane region" description="Helical" evidence="2">
    <location>
        <begin position="86"/>
        <end position="106"/>
    </location>
</feature>
<dbReference type="RefSeq" id="WP_263336640.1">
    <property type="nucleotide sequence ID" value="NZ_JAGSYH010000003.1"/>
</dbReference>
<keyword evidence="2" id="KW-1133">Transmembrane helix</keyword>
<sequence length="286" mass="31355">MDWVRVVVVGLLLALVSGVAIAPEMAVAATRTRHAKPAAKKSDAASQQQQAQDQSQNADQAKDTSGQTFITYSQKEKDPWDKAGVVAEYLAALAGLGVVVVGALLLTRISKQTEAAAEAASAAQLHAESLAATERAWLLIGPARGEQDWSREGAFHWVIRNVGKTPARLMETQARCQVMTAGAEIPERPFYGDAVFLHDRMLAPGDEIRLSTYWGVETERGYEPVENAAAMPRFALLAYGSVTYLDVFDREHESRFCEEYVFDGAGDRVLRFAPRLDASPEYTMHR</sequence>
<keyword evidence="3" id="KW-0732">Signal</keyword>
<keyword evidence="5" id="KW-1185">Reference proteome</keyword>
<dbReference type="Proteomes" id="UP001596091">
    <property type="component" value="Unassembled WGS sequence"/>
</dbReference>
<keyword evidence="2" id="KW-0812">Transmembrane</keyword>
<feature type="chain" id="PRO_5045732018" description="DUF4178 domain-containing protein" evidence="3">
    <location>
        <begin position="23"/>
        <end position="286"/>
    </location>
</feature>
<accession>A0ABW1EF90</accession>
<feature type="compositionally biased region" description="Low complexity" evidence="1">
    <location>
        <begin position="44"/>
        <end position="59"/>
    </location>
</feature>
<evidence type="ECO:0000256" key="1">
    <source>
        <dbReference type="SAM" id="MobiDB-lite"/>
    </source>
</evidence>
<name>A0ABW1EF90_9BACT</name>
<comment type="caution">
    <text evidence="4">The sequence shown here is derived from an EMBL/GenBank/DDBJ whole genome shotgun (WGS) entry which is preliminary data.</text>
</comment>
<evidence type="ECO:0000256" key="2">
    <source>
        <dbReference type="SAM" id="Phobius"/>
    </source>
</evidence>
<evidence type="ECO:0000313" key="5">
    <source>
        <dbReference type="Proteomes" id="UP001596091"/>
    </source>
</evidence>
<keyword evidence="2" id="KW-0472">Membrane</keyword>
<feature type="region of interest" description="Disordered" evidence="1">
    <location>
        <begin position="33"/>
        <end position="66"/>
    </location>
</feature>
<organism evidence="4 5">
    <name type="scientific">Acidicapsa dinghuensis</name>
    <dbReference type="NCBI Taxonomy" id="2218256"/>
    <lineage>
        <taxon>Bacteria</taxon>
        <taxon>Pseudomonadati</taxon>
        <taxon>Acidobacteriota</taxon>
        <taxon>Terriglobia</taxon>
        <taxon>Terriglobales</taxon>
        <taxon>Acidobacteriaceae</taxon>
        <taxon>Acidicapsa</taxon>
    </lineage>
</organism>
<reference evidence="5" key="1">
    <citation type="journal article" date="2019" name="Int. J. Syst. Evol. Microbiol.">
        <title>The Global Catalogue of Microorganisms (GCM) 10K type strain sequencing project: providing services to taxonomists for standard genome sequencing and annotation.</title>
        <authorList>
            <consortium name="The Broad Institute Genomics Platform"/>
            <consortium name="The Broad Institute Genome Sequencing Center for Infectious Disease"/>
            <person name="Wu L."/>
            <person name="Ma J."/>
        </authorList>
    </citation>
    <scope>NUCLEOTIDE SEQUENCE [LARGE SCALE GENOMIC DNA]</scope>
    <source>
        <strain evidence="5">JCM 4087</strain>
    </source>
</reference>
<evidence type="ECO:0000256" key="3">
    <source>
        <dbReference type="SAM" id="SignalP"/>
    </source>
</evidence>